<gene>
    <name evidence="2" type="ORF">METZ01_LOCUS167067</name>
</gene>
<proteinExistence type="predicted"/>
<dbReference type="EMBL" id="UINC01030207">
    <property type="protein sequence ID" value="SVB14213.1"/>
    <property type="molecule type" value="Genomic_DNA"/>
</dbReference>
<protein>
    <submittedName>
        <fullName evidence="2">Uncharacterized protein</fullName>
    </submittedName>
</protein>
<organism evidence="2">
    <name type="scientific">marine metagenome</name>
    <dbReference type="NCBI Taxonomy" id="408172"/>
    <lineage>
        <taxon>unclassified sequences</taxon>
        <taxon>metagenomes</taxon>
        <taxon>ecological metagenomes</taxon>
    </lineage>
</organism>
<sequence>MSEKPRILFCHCNYAQVVPPEVKEGVLGKLCESGRAFEAVSDLCEMSARRDPALKRLADGDRPVKVAACYPRAVKWLFSAANAPLQASQTEVVNMRELSAENAAEALLNDEVDNNLPADGKPATVNGKKKI</sequence>
<accession>A0A382BM59</accession>
<evidence type="ECO:0000313" key="2">
    <source>
        <dbReference type="EMBL" id="SVB14213.1"/>
    </source>
</evidence>
<dbReference type="AlphaFoldDB" id="A0A382BM59"/>
<feature type="region of interest" description="Disordered" evidence="1">
    <location>
        <begin position="110"/>
        <end position="131"/>
    </location>
</feature>
<name>A0A382BM59_9ZZZZ</name>
<reference evidence="2" key="1">
    <citation type="submission" date="2018-05" db="EMBL/GenBank/DDBJ databases">
        <authorList>
            <person name="Lanie J.A."/>
            <person name="Ng W.-L."/>
            <person name="Kazmierczak K.M."/>
            <person name="Andrzejewski T.M."/>
            <person name="Davidsen T.M."/>
            <person name="Wayne K.J."/>
            <person name="Tettelin H."/>
            <person name="Glass J.I."/>
            <person name="Rusch D."/>
            <person name="Podicherti R."/>
            <person name="Tsui H.-C.T."/>
            <person name="Winkler M.E."/>
        </authorList>
    </citation>
    <scope>NUCLEOTIDE SEQUENCE</scope>
</reference>
<evidence type="ECO:0000256" key="1">
    <source>
        <dbReference type="SAM" id="MobiDB-lite"/>
    </source>
</evidence>